<dbReference type="AlphaFoldDB" id="A0AAJ0BVQ9"/>
<protein>
    <recommendedName>
        <fullName evidence="3">Alanyl-tRNA synthetase class IIc N-terminal domain-containing protein</fullName>
    </recommendedName>
</protein>
<dbReference type="GeneID" id="85308002"/>
<organism evidence="1 2">
    <name type="scientific">Phialemonium atrogriseum</name>
    <dbReference type="NCBI Taxonomy" id="1093897"/>
    <lineage>
        <taxon>Eukaryota</taxon>
        <taxon>Fungi</taxon>
        <taxon>Dikarya</taxon>
        <taxon>Ascomycota</taxon>
        <taxon>Pezizomycotina</taxon>
        <taxon>Sordariomycetes</taxon>
        <taxon>Sordariomycetidae</taxon>
        <taxon>Cephalothecales</taxon>
        <taxon>Cephalothecaceae</taxon>
        <taxon>Phialemonium</taxon>
    </lineage>
</organism>
<gene>
    <name evidence="1" type="ORF">QBC33DRAFT_456584</name>
</gene>
<evidence type="ECO:0008006" key="3">
    <source>
        <dbReference type="Google" id="ProtNLM"/>
    </source>
</evidence>
<dbReference type="Proteomes" id="UP001244011">
    <property type="component" value="Unassembled WGS sequence"/>
</dbReference>
<sequence length="146" mass="16744">MKVLLWRLRCRPRPAPSCPLSHSSRSFYHKTDPLPRPSLSLENFRFATTAIGNASAFPKPRKDAALDQRGRYRFHSHSASPNMAEARWSGQLVRKTFLDYFKERGHTIGMPSPPRLRFPSIPDLASSISPSLPLWAARPCFREQWN</sequence>
<accession>A0AAJ0BVQ9</accession>
<reference evidence="1" key="1">
    <citation type="submission" date="2023-06" db="EMBL/GenBank/DDBJ databases">
        <title>Genome-scale phylogeny and comparative genomics of the fungal order Sordariales.</title>
        <authorList>
            <consortium name="Lawrence Berkeley National Laboratory"/>
            <person name="Hensen N."/>
            <person name="Bonometti L."/>
            <person name="Westerberg I."/>
            <person name="Brannstrom I.O."/>
            <person name="Guillou S."/>
            <person name="Cros-Aarteil S."/>
            <person name="Calhoun S."/>
            <person name="Haridas S."/>
            <person name="Kuo A."/>
            <person name="Mondo S."/>
            <person name="Pangilinan J."/>
            <person name="Riley R."/>
            <person name="Labutti K."/>
            <person name="Andreopoulos B."/>
            <person name="Lipzen A."/>
            <person name="Chen C."/>
            <person name="Yanf M."/>
            <person name="Daum C."/>
            <person name="Ng V."/>
            <person name="Clum A."/>
            <person name="Steindorff A."/>
            <person name="Ohm R."/>
            <person name="Martin F."/>
            <person name="Silar P."/>
            <person name="Natvig D."/>
            <person name="Lalanne C."/>
            <person name="Gautier V."/>
            <person name="Ament-Velasquez S.L."/>
            <person name="Kruys A."/>
            <person name="Hutchinson M.I."/>
            <person name="Powell A.J."/>
            <person name="Barry K."/>
            <person name="Miller A.N."/>
            <person name="Grigoriev I.V."/>
            <person name="Debuchy R."/>
            <person name="Gladieux P."/>
            <person name="Thoren M.H."/>
            <person name="Johannesson H."/>
        </authorList>
    </citation>
    <scope>NUCLEOTIDE SEQUENCE</scope>
    <source>
        <strain evidence="1">8032-3</strain>
    </source>
</reference>
<keyword evidence="2" id="KW-1185">Reference proteome</keyword>
<dbReference type="EMBL" id="MU839018">
    <property type="protein sequence ID" value="KAK1764882.1"/>
    <property type="molecule type" value="Genomic_DNA"/>
</dbReference>
<proteinExistence type="predicted"/>
<dbReference type="RefSeq" id="XP_060281095.1">
    <property type="nucleotide sequence ID" value="XM_060424815.1"/>
</dbReference>
<evidence type="ECO:0000313" key="1">
    <source>
        <dbReference type="EMBL" id="KAK1764882.1"/>
    </source>
</evidence>
<name>A0AAJ0BVQ9_9PEZI</name>
<comment type="caution">
    <text evidence="1">The sequence shown here is derived from an EMBL/GenBank/DDBJ whole genome shotgun (WGS) entry which is preliminary data.</text>
</comment>
<evidence type="ECO:0000313" key="2">
    <source>
        <dbReference type="Proteomes" id="UP001244011"/>
    </source>
</evidence>